<evidence type="ECO:0000313" key="2">
    <source>
        <dbReference type="Proteomes" id="UP000250235"/>
    </source>
</evidence>
<dbReference type="EMBL" id="KV014131">
    <property type="protein sequence ID" value="KZV22678.1"/>
    <property type="molecule type" value="Genomic_DNA"/>
</dbReference>
<evidence type="ECO:0000313" key="1">
    <source>
        <dbReference type="EMBL" id="KZV22678.1"/>
    </source>
</evidence>
<reference evidence="1 2" key="1">
    <citation type="journal article" date="2015" name="Proc. Natl. Acad. Sci. U.S.A.">
        <title>The resurrection genome of Boea hygrometrica: A blueprint for survival of dehydration.</title>
        <authorList>
            <person name="Xiao L."/>
            <person name="Yang G."/>
            <person name="Zhang L."/>
            <person name="Yang X."/>
            <person name="Zhao S."/>
            <person name="Ji Z."/>
            <person name="Zhou Q."/>
            <person name="Hu M."/>
            <person name="Wang Y."/>
            <person name="Chen M."/>
            <person name="Xu Y."/>
            <person name="Jin H."/>
            <person name="Xiao X."/>
            <person name="Hu G."/>
            <person name="Bao F."/>
            <person name="Hu Y."/>
            <person name="Wan P."/>
            <person name="Li L."/>
            <person name="Deng X."/>
            <person name="Kuang T."/>
            <person name="Xiang C."/>
            <person name="Zhu J.K."/>
            <person name="Oliver M.J."/>
            <person name="He Y."/>
        </authorList>
    </citation>
    <scope>NUCLEOTIDE SEQUENCE [LARGE SCALE GENOMIC DNA]</scope>
    <source>
        <strain evidence="2">cv. XS01</strain>
    </source>
</reference>
<sequence length="80" mass="8905">MGWTAALMCDERIAPQQVIGASHPFPIAQLLEIKKKPSPKTQSTDWWYLRAPSDSYYGNAHKLPSISPSEQPQVAARVNV</sequence>
<proteinExistence type="predicted"/>
<name>A0A2Z7AMS1_9LAMI</name>
<keyword evidence="2" id="KW-1185">Reference proteome</keyword>
<protein>
    <submittedName>
        <fullName evidence="1">Uncharacterized protein</fullName>
    </submittedName>
</protein>
<accession>A0A2Z7AMS1</accession>
<dbReference type="AlphaFoldDB" id="A0A2Z7AMS1"/>
<dbReference type="Proteomes" id="UP000250235">
    <property type="component" value="Unassembled WGS sequence"/>
</dbReference>
<organism evidence="1 2">
    <name type="scientific">Dorcoceras hygrometricum</name>
    <dbReference type="NCBI Taxonomy" id="472368"/>
    <lineage>
        <taxon>Eukaryota</taxon>
        <taxon>Viridiplantae</taxon>
        <taxon>Streptophyta</taxon>
        <taxon>Embryophyta</taxon>
        <taxon>Tracheophyta</taxon>
        <taxon>Spermatophyta</taxon>
        <taxon>Magnoliopsida</taxon>
        <taxon>eudicotyledons</taxon>
        <taxon>Gunneridae</taxon>
        <taxon>Pentapetalae</taxon>
        <taxon>asterids</taxon>
        <taxon>lamiids</taxon>
        <taxon>Lamiales</taxon>
        <taxon>Gesneriaceae</taxon>
        <taxon>Didymocarpoideae</taxon>
        <taxon>Trichosporeae</taxon>
        <taxon>Loxocarpinae</taxon>
        <taxon>Dorcoceras</taxon>
    </lineage>
</organism>
<gene>
    <name evidence="1" type="ORF">F511_43045</name>
</gene>